<dbReference type="Pfam" id="PF07729">
    <property type="entry name" value="FCD"/>
    <property type="match status" value="1"/>
</dbReference>
<evidence type="ECO:0000259" key="4">
    <source>
        <dbReference type="PROSITE" id="PS50949"/>
    </source>
</evidence>
<dbReference type="SUPFAM" id="SSF46785">
    <property type="entry name" value="Winged helix' DNA-binding domain"/>
    <property type="match status" value="1"/>
</dbReference>
<feature type="domain" description="HTH gntR-type" evidence="4">
    <location>
        <begin position="13"/>
        <end position="80"/>
    </location>
</feature>
<dbReference type="AlphaFoldDB" id="A0A1T4QP73"/>
<dbReference type="EMBL" id="FUWJ01000003">
    <property type="protein sequence ID" value="SKA05560.1"/>
    <property type="molecule type" value="Genomic_DNA"/>
</dbReference>
<sequence>MKILRPDMQAENPTLTEKLASAIADGILNGALAPGSRLDEISLAQQHGVSRTPVREALRQLAMSGLIDMRPRKGAVVSKATPEELESLFVAMAEMEATCARLAAMSMTPIDRRRLQARHEAMTTLAAAGDPDAYSDANNAFHSAIYAGAHNAPLAEFTLGLRRRLGPFRRAQFRMEGRLTRSNQEHEAVVRAILAGDAVAAHAAMIHHVSLVEDAYEAFSAINAA</sequence>
<dbReference type="InterPro" id="IPR036390">
    <property type="entry name" value="WH_DNA-bd_sf"/>
</dbReference>
<dbReference type="PROSITE" id="PS50949">
    <property type="entry name" value="HTH_GNTR"/>
    <property type="match status" value="1"/>
</dbReference>
<evidence type="ECO:0000256" key="3">
    <source>
        <dbReference type="ARBA" id="ARBA00023163"/>
    </source>
</evidence>
<keyword evidence="2 5" id="KW-0238">DNA-binding</keyword>
<dbReference type="Proteomes" id="UP000190092">
    <property type="component" value="Unassembled WGS sequence"/>
</dbReference>
<reference evidence="6" key="1">
    <citation type="submission" date="2017-02" db="EMBL/GenBank/DDBJ databases">
        <authorList>
            <person name="Varghese N."/>
            <person name="Submissions S."/>
        </authorList>
    </citation>
    <scope>NUCLEOTIDE SEQUENCE [LARGE SCALE GENOMIC DNA]</scope>
    <source>
        <strain evidence="6">ATCC 27094</strain>
    </source>
</reference>
<dbReference type="Pfam" id="PF00392">
    <property type="entry name" value="GntR"/>
    <property type="match status" value="1"/>
</dbReference>
<dbReference type="PRINTS" id="PR00035">
    <property type="entry name" value="HTHGNTR"/>
</dbReference>
<dbReference type="InterPro" id="IPR008920">
    <property type="entry name" value="TF_FadR/GntR_C"/>
</dbReference>
<dbReference type="Gene3D" id="1.10.10.10">
    <property type="entry name" value="Winged helix-like DNA-binding domain superfamily/Winged helix DNA-binding domain"/>
    <property type="match status" value="1"/>
</dbReference>
<evidence type="ECO:0000313" key="6">
    <source>
        <dbReference type="Proteomes" id="UP000190092"/>
    </source>
</evidence>
<keyword evidence="3" id="KW-0804">Transcription</keyword>
<dbReference type="InterPro" id="IPR036388">
    <property type="entry name" value="WH-like_DNA-bd_sf"/>
</dbReference>
<dbReference type="CDD" id="cd07377">
    <property type="entry name" value="WHTH_GntR"/>
    <property type="match status" value="1"/>
</dbReference>
<dbReference type="InterPro" id="IPR011711">
    <property type="entry name" value="GntR_C"/>
</dbReference>
<proteinExistence type="predicted"/>
<dbReference type="PANTHER" id="PTHR43537:SF49">
    <property type="entry name" value="TRANSCRIPTIONAL REGULATORY PROTEIN"/>
    <property type="match status" value="1"/>
</dbReference>
<dbReference type="GO" id="GO:0003700">
    <property type="term" value="F:DNA-binding transcription factor activity"/>
    <property type="evidence" value="ECO:0007669"/>
    <property type="project" value="InterPro"/>
</dbReference>
<keyword evidence="1" id="KW-0805">Transcription regulation</keyword>
<accession>A0A1T4QP73</accession>
<evidence type="ECO:0000256" key="1">
    <source>
        <dbReference type="ARBA" id="ARBA00023015"/>
    </source>
</evidence>
<dbReference type="STRING" id="225324.SAMN02745126_03358"/>
<gene>
    <name evidence="5" type="ORF">SAMN02745126_03358</name>
</gene>
<dbReference type="SMART" id="SM00895">
    <property type="entry name" value="FCD"/>
    <property type="match status" value="1"/>
</dbReference>
<evidence type="ECO:0000256" key="2">
    <source>
        <dbReference type="ARBA" id="ARBA00023125"/>
    </source>
</evidence>
<organism evidence="5 6">
    <name type="scientific">Enhydrobacter aerosaccus</name>
    <dbReference type="NCBI Taxonomy" id="225324"/>
    <lineage>
        <taxon>Bacteria</taxon>
        <taxon>Pseudomonadati</taxon>
        <taxon>Pseudomonadota</taxon>
        <taxon>Alphaproteobacteria</taxon>
        <taxon>Hyphomicrobiales</taxon>
        <taxon>Enhydrobacter</taxon>
    </lineage>
</organism>
<keyword evidence="6" id="KW-1185">Reference proteome</keyword>
<dbReference type="GO" id="GO:0003677">
    <property type="term" value="F:DNA binding"/>
    <property type="evidence" value="ECO:0007669"/>
    <property type="project" value="UniProtKB-KW"/>
</dbReference>
<dbReference type="InterPro" id="IPR000524">
    <property type="entry name" value="Tscrpt_reg_HTH_GntR"/>
</dbReference>
<protein>
    <submittedName>
        <fullName evidence="5">DNA-binding transcriptional regulator, GntR family</fullName>
    </submittedName>
</protein>
<dbReference type="SUPFAM" id="SSF48008">
    <property type="entry name" value="GntR ligand-binding domain-like"/>
    <property type="match status" value="1"/>
</dbReference>
<dbReference type="SMART" id="SM00345">
    <property type="entry name" value="HTH_GNTR"/>
    <property type="match status" value="1"/>
</dbReference>
<dbReference type="PANTHER" id="PTHR43537">
    <property type="entry name" value="TRANSCRIPTIONAL REGULATOR, GNTR FAMILY"/>
    <property type="match status" value="1"/>
</dbReference>
<evidence type="ECO:0000313" key="5">
    <source>
        <dbReference type="EMBL" id="SKA05560.1"/>
    </source>
</evidence>
<name>A0A1T4QP73_9HYPH</name>
<dbReference type="Gene3D" id="1.20.120.530">
    <property type="entry name" value="GntR ligand-binding domain-like"/>
    <property type="match status" value="1"/>
</dbReference>